<dbReference type="InterPro" id="IPR013783">
    <property type="entry name" value="Ig-like_fold"/>
</dbReference>
<dbReference type="EMBL" id="CP003587">
    <property type="protein sequence ID" value="AGY59314.1"/>
    <property type="molecule type" value="Genomic_DNA"/>
</dbReference>
<accession>U5QP26</accession>
<evidence type="ECO:0000313" key="3">
    <source>
        <dbReference type="EMBL" id="AGY59314.1"/>
    </source>
</evidence>
<evidence type="ECO:0000259" key="2">
    <source>
        <dbReference type="Pfam" id="PF13449"/>
    </source>
</evidence>
<dbReference type="InterPro" id="IPR014756">
    <property type="entry name" value="Ig_E-set"/>
</dbReference>
<gene>
    <name evidence="3" type="ORF">GKIL_3068</name>
</gene>
<dbReference type="SUPFAM" id="SSF75011">
    <property type="entry name" value="3-carboxy-cis,cis-mucoante lactonizing enzyme"/>
    <property type="match status" value="1"/>
</dbReference>
<reference evidence="3 4" key="1">
    <citation type="journal article" date="2013" name="PLoS ONE">
        <title>Cultivation and Complete Genome Sequencing of Gloeobacter kilaueensis sp. nov., from a Lava Cave in Kilauea Caldera, Hawai'i.</title>
        <authorList>
            <person name="Saw J.H."/>
            <person name="Schatz M."/>
            <person name="Brown M.V."/>
            <person name="Kunkel D.D."/>
            <person name="Foster J.S."/>
            <person name="Shick H."/>
            <person name="Christensen S."/>
            <person name="Hou S."/>
            <person name="Wan X."/>
            <person name="Donachie S.P."/>
        </authorList>
    </citation>
    <scope>NUCLEOTIDE SEQUENCE [LARGE SCALE GENOMIC DNA]</scope>
    <source>
        <strain evidence="4">JS</strain>
    </source>
</reference>
<feature type="signal peptide" evidence="1">
    <location>
        <begin position="1"/>
        <end position="27"/>
    </location>
</feature>
<dbReference type="AlphaFoldDB" id="U5QP26"/>
<protein>
    <recommendedName>
        <fullName evidence="2">Phytase-like domain-containing protein</fullName>
    </recommendedName>
</protein>
<dbReference type="KEGG" id="glj:GKIL_3068"/>
<proteinExistence type="predicted"/>
<evidence type="ECO:0000313" key="4">
    <source>
        <dbReference type="Proteomes" id="UP000017396"/>
    </source>
</evidence>
<feature type="chain" id="PRO_5004664210" description="Phytase-like domain-containing protein" evidence="1">
    <location>
        <begin position="28"/>
        <end position="588"/>
    </location>
</feature>
<dbReference type="SUPFAM" id="SSF81296">
    <property type="entry name" value="E set domains"/>
    <property type="match status" value="1"/>
</dbReference>
<sequence length="588" mass="60753">MKSLPLPLRLVVGSCLLLSAISAPAWAEPALVNVLTVPGNATDLTPVPPGTNSANINRLGGFGSDLVYAKSDPANNQPTGTPGVRRFVFYGEPDRGPGGGVISYENRIQKFTLDIDLKTGAISNFQLVKTIPLTIQSPNTTVGGLTFASGTAFNGLNPSLDPLNGNPAILGRSLDSEGLAVLTDGSFIVSDEYGPSIYRFDAGGAFIGAFDVPSAVSGVNLAPNLLPKIADGSLNYVNGRSDDPALTFGRQDNRGFEGFTIAGNTAYALLQDPLVNEGSSSDGRNSRNIRLSKFDLTSGTNLAQYVYPLESLATINARVPSDPFKTNQQGRSIGISAITPLPNGQLLVLERDNRGIGVDDPTGSTPVSTKRVYKIDTRFATDVSTTSLVGIDALPDNPTGGIIPVIKTPTVFDLLGLLQAAGQVVPEKIEGLAVGPALADGSLVVIAITDNDFSVTQDDNDVQFDVCVDAPAYTTSSEVPIDAPCPSGQSLIPTFIYSFKINARELLLAPGISSFTPAGSVGSVVTIEGSGLRGTSQVQFAGGKSAKFKATAAGTVIKAVVPTGAATGPITITAPGGTIVTPAAFTVQ</sequence>
<dbReference type="eggNOG" id="COG4222">
    <property type="taxonomic scope" value="Bacteria"/>
</dbReference>
<dbReference type="HOGENOM" id="CLU_552888_0_0_3"/>
<dbReference type="RefSeq" id="WP_023174566.1">
    <property type="nucleotide sequence ID" value="NC_022600.1"/>
</dbReference>
<dbReference type="PANTHER" id="PTHR37957:SF1">
    <property type="entry name" value="PHYTASE-LIKE DOMAIN-CONTAINING PROTEIN"/>
    <property type="match status" value="1"/>
</dbReference>
<dbReference type="PATRIC" id="fig|1183438.3.peg.3018"/>
<organism evidence="3 4">
    <name type="scientific">Gloeobacter kilaueensis (strain ATCC BAA-2537 / CCAP 1431/1 / ULC 316 / JS1)</name>
    <dbReference type="NCBI Taxonomy" id="1183438"/>
    <lineage>
        <taxon>Bacteria</taxon>
        <taxon>Bacillati</taxon>
        <taxon>Cyanobacteriota</taxon>
        <taxon>Cyanophyceae</taxon>
        <taxon>Gloeobacterales</taxon>
        <taxon>Gloeobacteraceae</taxon>
        <taxon>Gloeobacter</taxon>
    </lineage>
</organism>
<dbReference type="OrthoDB" id="9768561at2"/>
<dbReference type="Pfam" id="PF13449">
    <property type="entry name" value="Phytase-like"/>
    <property type="match status" value="1"/>
</dbReference>
<name>U5QP26_GLOK1</name>
<keyword evidence="1" id="KW-0732">Signal</keyword>
<dbReference type="InterPro" id="IPR027372">
    <property type="entry name" value="Phytase-like_dom"/>
</dbReference>
<dbReference type="Proteomes" id="UP000017396">
    <property type="component" value="Chromosome"/>
</dbReference>
<dbReference type="STRING" id="1183438.GKIL_3068"/>
<evidence type="ECO:0000256" key="1">
    <source>
        <dbReference type="SAM" id="SignalP"/>
    </source>
</evidence>
<dbReference type="Gene3D" id="2.60.40.10">
    <property type="entry name" value="Immunoglobulins"/>
    <property type="match status" value="1"/>
</dbReference>
<dbReference type="PANTHER" id="PTHR37957">
    <property type="entry name" value="BLR7070 PROTEIN"/>
    <property type="match status" value="1"/>
</dbReference>
<keyword evidence="4" id="KW-1185">Reference proteome</keyword>
<feature type="domain" description="Phytase-like" evidence="2">
    <location>
        <begin position="106"/>
        <end position="453"/>
    </location>
</feature>